<protein>
    <submittedName>
        <fullName evidence="2">Uncharacterized protein</fullName>
    </submittedName>
</protein>
<keyword evidence="1" id="KW-1133">Transmembrane helix</keyword>
<dbReference type="EMBL" id="MN739515">
    <property type="protein sequence ID" value="QHT09750.1"/>
    <property type="molecule type" value="Genomic_DNA"/>
</dbReference>
<organism evidence="2">
    <name type="scientific">viral metagenome</name>
    <dbReference type="NCBI Taxonomy" id="1070528"/>
    <lineage>
        <taxon>unclassified sequences</taxon>
        <taxon>metagenomes</taxon>
        <taxon>organismal metagenomes</taxon>
    </lineage>
</organism>
<keyword evidence="1" id="KW-0472">Membrane</keyword>
<feature type="transmembrane region" description="Helical" evidence="1">
    <location>
        <begin position="7"/>
        <end position="30"/>
    </location>
</feature>
<proteinExistence type="predicted"/>
<accession>A0A6C0D0J0</accession>
<dbReference type="AlphaFoldDB" id="A0A6C0D0J0"/>
<feature type="transmembrane region" description="Helical" evidence="1">
    <location>
        <begin position="73"/>
        <end position="94"/>
    </location>
</feature>
<sequence>MSNNTNIIVYVILLIILLAIIKVITIKYNYSPIFEWWNSNGGQNYDNICNIFSIMASNDSVILYMLSKLSGNLTTYSMELAQIQFLISSIFPLIKDSQNDDIFRFVLPRHVCKDITFKKEDGDYYFNNWLLDNPKYTTDIKLTYDSTCNRVYNTDGNCGVYPNYTDINGWKCLFREWGIKDWDNDSSNPSEAVIEEWLNVEKHPDNFLARYGIKPDSPLIISFIKGEYNEDSLKLDRQAFLNLIGGTSGNVGGWIGYMLFMKNSNISADEYNNYLFSKLNTGSITRPSNPAKICSGTQTASAALSGITSGAGIAGIAAFLPFPANLIAGLVGIGTGIATGINDANKCKE</sequence>
<evidence type="ECO:0000313" key="2">
    <source>
        <dbReference type="EMBL" id="QHT09750.1"/>
    </source>
</evidence>
<keyword evidence="1" id="KW-0812">Transmembrane</keyword>
<name>A0A6C0D0J0_9ZZZZ</name>
<reference evidence="2" key="1">
    <citation type="journal article" date="2020" name="Nature">
        <title>Giant virus diversity and host interactions through global metagenomics.</title>
        <authorList>
            <person name="Schulz F."/>
            <person name="Roux S."/>
            <person name="Paez-Espino D."/>
            <person name="Jungbluth S."/>
            <person name="Walsh D.A."/>
            <person name="Denef V.J."/>
            <person name="McMahon K.D."/>
            <person name="Konstantinidis K.T."/>
            <person name="Eloe-Fadrosh E.A."/>
            <person name="Kyrpides N.C."/>
            <person name="Woyke T."/>
        </authorList>
    </citation>
    <scope>NUCLEOTIDE SEQUENCE</scope>
    <source>
        <strain evidence="2">GVMAG-M-3300023174-102</strain>
    </source>
</reference>
<evidence type="ECO:0000256" key="1">
    <source>
        <dbReference type="SAM" id="Phobius"/>
    </source>
</evidence>